<dbReference type="AlphaFoldDB" id="A0A2V5JGG4"/>
<protein>
    <submittedName>
        <fullName evidence="2">Uncharacterized protein</fullName>
    </submittedName>
</protein>
<feature type="compositionally biased region" description="Low complexity" evidence="1">
    <location>
        <begin position="804"/>
        <end position="817"/>
    </location>
</feature>
<feature type="compositionally biased region" description="Basic residues" evidence="1">
    <location>
        <begin position="825"/>
        <end position="835"/>
    </location>
</feature>
<keyword evidence="3" id="KW-1185">Reference proteome</keyword>
<feature type="compositionally biased region" description="Basic and acidic residues" evidence="1">
    <location>
        <begin position="333"/>
        <end position="346"/>
    </location>
</feature>
<feature type="compositionally biased region" description="Low complexity" evidence="1">
    <location>
        <begin position="845"/>
        <end position="869"/>
    </location>
</feature>
<feature type="compositionally biased region" description="Basic and acidic residues" evidence="1">
    <location>
        <begin position="733"/>
        <end position="743"/>
    </location>
</feature>
<organism evidence="2 3">
    <name type="scientific">Aspergillus indologenus CBS 114.80</name>
    <dbReference type="NCBI Taxonomy" id="1450541"/>
    <lineage>
        <taxon>Eukaryota</taxon>
        <taxon>Fungi</taxon>
        <taxon>Dikarya</taxon>
        <taxon>Ascomycota</taxon>
        <taxon>Pezizomycotina</taxon>
        <taxon>Eurotiomycetes</taxon>
        <taxon>Eurotiomycetidae</taxon>
        <taxon>Eurotiales</taxon>
        <taxon>Aspergillaceae</taxon>
        <taxon>Aspergillus</taxon>
        <taxon>Aspergillus subgen. Circumdati</taxon>
    </lineage>
</organism>
<evidence type="ECO:0000313" key="3">
    <source>
        <dbReference type="Proteomes" id="UP000248817"/>
    </source>
</evidence>
<feature type="compositionally biased region" description="Polar residues" evidence="1">
    <location>
        <begin position="10"/>
        <end position="36"/>
    </location>
</feature>
<feature type="compositionally biased region" description="Polar residues" evidence="1">
    <location>
        <begin position="748"/>
        <end position="757"/>
    </location>
</feature>
<feature type="region of interest" description="Disordered" evidence="1">
    <location>
        <begin position="804"/>
        <end position="887"/>
    </location>
</feature>
<feature type="compositionally biased region" description="Low complexity" evidence="1">
    <location>
        <begin position="572"/>
        <end position="586"/>
    </location>
</feature>
<evidence type="ECO:0000256" key="1">
    <source>
        <dbReference type="SAM" id="MobiDB-lite"/>
    </source>
</evidence>
<feature type="compositionally biased region" description="Low complexity" evidence="1">
    <location>
        <begin position="764"/>
        <end position="777"/>
    </location>
</feature>
<dbReference type="Proteomes" id="UP000248817">
    <property type="component" value="Unassembled WGS sequence"/>
</dbReference>
<name>A0A2V5JGG4_9EURO</name>
<evidence type="ECO:0000313" key="2">
    <source>
        <dbReference type="EMBL" id="PYI35486.1"/>
    </source>
</evidence>
<feature type="region of interest" description="Disordered" evidence="1">
    <location>
        <begin position="716"/>
        <end position="789"/>
    </location>
</feature>
<feature type="compositionally biased region" description="Basic and acidic residues" evidence="1">
    <location>
        <begin position="540"/>
        <end position="549"/>
    </location>
</feature>
<reference evidence="2 3" key="1">
    <citation type="submission" date="2018-02" db="EMBL/GenBank/DDBJ databases">
        <title>The genomes of Aspergillus section Nigri reveals drivers in fungal speciation.</title>
        <authorList>
            <consortium name="DOE Joint Genome Institute"/>
            <person name="Vesth T.C."/>
            <person name="Nybo J."/>
            <person name="Theobald S."/>
            <person name="Brandl J."/>
            <person name="Frisvad J.C."/>
            <person name="Nielsen K.F."/>
            <person name="Lyhne E.K."/>
            <person name="Kogle M.E."/>
            <person name="Kuo A."/>
            <person name="Riley R."/>
            <person name="Clum A."/>
            <person name="Nolan M."/>
            <person name="Lipzen A."/>
            <person name="Salamov A."/>
            <person name="Henrissat B."/>
            <person name="Wiebenga A."/>
            <person name="De vries R.P."/>
            <person name="Grigoriev I.V."/>
            <person name="Mortensen U.H."/>
            <person name="Andersen M.R."/>
            <person name="Baker S.E."/>
        </authorList>
    </citation>
    <scope>NUCLEOTIDE SEQUENCE [LARGE SCALE GENOMIC DNA]</scope>
    <source>
        <strain evidence="2 3">CBS 114.80</strain>
    </source>
</reference>
<sequence>MNLDRDGDSQMASSPESSPLASDDSNPGTRTPTNKLPTHIPQFDGSELSPPGSQTQSSAFEGPGKSHGPGGPIASPLAAQGLLAQGDQQSAPVASWMNKRAEEEYQRAMEFVIDQDFSLVNGLHTPHINQYHSGVSSTPVIHRRIAPSTRSLTSKHAAHSNSVATIKMEDFVCPSVTFQPLCPPHLKLPQNTKFGFTPTKTLTHSAPHVWDRKPSTSFRARGRSRKVWKRFRSSFNSMKALQQITVGERHAIDEELQLEINSTRNLGLVRGVKRRCFALDPDDLASGNSRGRSFLETQWESDSKGRRRKLPLVYSEFVDLPDEPMATDSLLQPHDRIESTSDERDASTSMHENLVISEPDELATGDLPETPTKLVPGAPYPRTLPDDTEGLSPGFDGDMTNIKGHEISHASPFTVFSPVVGGSLTDSPTTNTAEEDSDDDGDAAATIKEVLLSATKLESNPEVPAIVPDITVEQESTIVRSALRSSLGGEDAELLSNFLSKAQAKRDAKAAAAAAETEAAAEIEAPEVAEMVAKKAGLVEKEDEAKKMQEASPVEMPTPPSRRALEDLDANSPSPQKPQQVSPTKSLENENQEAGSPRRSTRPRAPPVRPSTVAAAVRSTFALRRAKGNEFVFLQRTEAQELALATKRNTRFNKGSSTMPKQTLHVLQIHKSYTTPIGDDKASPAPVARENAKAKKHVSWNNNRLVEFEGEDANATGHKHDVAGVGRGVTHQRSTDKPSDVKRKAASGRTTRSQTGQKTGGETGPDAATTAPATATPRARRVRGASGPETTAVATAVAVAVAVAAPTSSPTSSSASSGNDSPLGQRKKLIPKSPRKTLETPSKGSSATASMTSRSSKTSLRSSSTKTSLLKVNAGSTPVARRIRSRS</sequence>
<accession>A0A2V5JGG4</accession>
<feature type="region of interest" description="Disordered" evidence="1">
    <location>
        <begin position="540"/>
        <end position="613"/>
    </location>
</feature>
<feature type="region of interest" description="Disordered" evidence="1">
    <location>
        <begin position="324"/>
        <end position="385"/>
    </location>
</feature>
<dbReference type="EMBL" id="KZ825469">
    <property type="protein sequence ID" value="PYI35486.1"/>
    <property type="molecule type" value="Genomic_DNA"/>
</dbReference>
<proteinExistence type="predicted"/>
<gene>
    <name evidence="2" type="ORF">BP00DRAFT_412106</name>
</gene>
<feature type="region of interest" description="Disordered" evidence="1">
    <location>
        <begin position="1"/>
        <end position="77"/>
    </location>
</feature>